<evidence type="ECO:0000313" key="5">
    <source>
        <dbReference type="Proteomes" id="UP000002318"/>
    </source>
</evidence>
<dbReference type="CDD" id="cd00077">
    <property type="entry name" value="HDc"/>
    <property type="match status" value="1"/>
</dbReference>
<dbReference type="CDD" id="cd06225">
    <property type="entry name" value="HAMP"/>
    <property type="match status" value="1"/>
</dbReference>
<keyword evidence="1" id="KW-1133">Transmembrane helix</keyword>
<dbReference type="AlphaFoldDB" id="E1RAS2"/>
<name>E1RAS2_SEDSS</name>
<dbReference type="Proteomes" id="UP000002318">
    <property type="component" value="Chromosome"/>
</dbReference>
<dbReference type="GO" id="GO:0016020">
    <property type="term" value="C:membrane"/>
    <property type="evidence" value="ECO:0007669"/>
    <property type="project" value="InterPro"/>
</dbReference>
<dbReference type="SMART" id="SM00304">
    <property type="entry name" value="HAMP"/>
    <property type="match status" value="1"/>
</dbReference>
<feature type="transmembrane region" description="Helical" evidence="1">
    <location>
        <begin position="12"/>
        <end position="39"/>
    </location>
</feature>
<dbReference type="NCBIfam" id="TIGR00277">
    <property type="entry name" value="HDIG"/>
    <property type="match status" value="1"/>
</dbReference>
<evidence type="ECO:0000259" key="3">
    <source>
        <dbReference type="PROSITE" id="PS51832"/>
    </source>
</evidence>
<dbReference type="PANTHER" id="PTHR43155">
    <property type="entry name" value="CYCLIC DI-GMP PHOSPHODIESTERASE PA4108-RELATED"/>
    <property type="match status" value="1"/>
</dbReference>
<feature type="transmembrane region" description="Helical" evidence="1">
    <location>
        <begin position="185"/>
        <end position="204"/>
    </location>
</feature>
<dbReference type="PANTHER" id="PTHR43155:SF2">
    <property type="entry name" value="CYCLIC DI-GMP PHOSPHODIESTERASE PA4108"/>
    <property type="match status" value="1"/>
</dbReference>
<protein>
    <submittedName>
        <fullName evidence="4">Metal dependent phosphohydrolase</fullName>
    </submittedName>
</protein>
<dbReference type="KEGG" id="ssm:Spirs_3346"/>
<dbReference type="Gene3D" id="1.10.3210.10">
    <property type="entry name" value="Hypothetical protein af1432"/>
    <property type="match status" value="1"/>
</dbReference>
<feature type="domain" description="HAMP" evidence="2">
    <location>
        <begin position="205"/>
        <end position="257"/>
    </location>
</feature>
<dbReference type="Pfam" id="PF00672">
    <property type="entry name" value="HAMP"/>
    <property type="match status" value="1"/>
</dbReference>
<dbReference type="InterPro" id="IPR003607">
    <property type="entry name" value="HD/PDEase_dom"/>
</dbReference>
<evidence type="ECO:0000259" key="2">
    <source>
        <dbReference type="PROSITE" id="PS50885"/>
    </source>
</evidence>
<dbReference type="SUPFAM" id="SSF109604">
    <property type="entry name" value="HD-domain/PDEase-like"/>
    <property type="match status" value="1"/>
</dbReference>
<dbReference type="InterPro" id="IPR006675">
    <property type="entry name" value="HDIG_dom"/>
</dbReference>
<sequence>MRKPKICGNAPLWLQLSLHFAFFGLLIAYIVFIVLTMGWSHKLISYYHGQIGSLVESTGSIEELLQELQSSGPALHLFQSPLAGLPDPFRPTLSVRLFSFKGLGWEQIGGPPLTSEVPKEKLGQQLDRALEKGISRDHPPFWGRENGFSFAADVSSPTFTDPVVIHFSGIHSGLISVVSFFLQEILFFSLLFLLLSFLLSQLFVKRIIRPIHWLSEEARKVASGARETSLNLHGRDEIARLSQTIDFMKDELSHQISLAQHQADVLETMNRIDKAVLSSANREHLLGNVADIVSSLYPKNGLFLMLVNRKGNGFDLLVERQGINSAQRIERSFASNQDLSSQMRASLENPRLFRSSELEISDRLRREMPAERSWVLNMPIVLEDSYYGSLLVTSDSKETFGDEDIGIIKKLTDQVGVALQNILYAEEREQLLLGSLKALSAAVDAKSSWTAGHSERVRLLSLRIGEELEFGESDLQQLSISALLHDIGKLAISEAILDKPGKLTEDEYEIIKKHPRKGAEICDNIPGFPDVVKGILYHHEHWDGSGYPCGLVGGEIPRIARIICVADVYDAITAKRPYRNEMSPEAAKSFLLLQRGTMFEPQLVDLFINLRDR</sequence>
<keyword evidence="1" id="KW-0812">Transmembrane</keyword>
<dbReference type="InterPro" id="IPR029016">
    <property type="entry name" value="GAF-like_dom_sf"/>
</dbReference>
<dbReference type="InterPro" id="IPR003660">
    <property type="entry name" value="HAMP_dom"/>
</dbReference>
<proteinExistence type="predicted"/>
<dbReference type="EMBL" id="CP002116">
    <property type="protein sequence ID" value="ADK82440.1"/>
    <property type="molecule type" value="Genomic_DNA"/>
</dbReference>
<dbReference type="Pfam" id="PF13487">
    <property type="entry name" value="HD_5"/>
    <property type="match status" value="1"/>
</dbReference>
<dbReference type="GO" id="GO:0007165">
    <property type="term" value="P:signal transduction"/>
    <property type="evidence" value="ECO:0007669"/>
    <property type="project" value="InterPro"/>
</dbReference>
<feature type="domain" description="HD-GYP" evidence="3">
    <location>
        <begin position="428"/>
        <end position="613"/>
    </location>
</feature>
<keyword evidence="5" id="KW-1185">Reference proteome</keyword>
<accession>E1RAS2</accession>
<organism evidence="4 5">
    <name type="scientific">Sediminispirochaeta smaragdinae (strain DSM 11293 / JCM 15392 / SEBR 4228)</name>
    <name type="common">Spirochaeta smaragdinae</name>
    <dbReference type="NCBI Taxonomy" id="573413"/>
    <lineage>
        <taxon>Bacteria</taxon>
        <taxon>Pseudomonadati</taxon>
        <taxon>Spirochaetota</taxon>
        <taxon>Spirochaetia</taxon>
        <taxon>Spirochaetales</taxon>
        <taxon>Spirochaetaceae</taxon>
        <taxon>Sediminispirochaeta</taxon>
    </lineage>
</organism>
<dbReference type="RefSeq" id="WP_013255899.1">
    <property type="nucleotide sequence ID" value="NC_014364.1"/>
</dbReference>
<reference evidence="4 5" key="1">
    <citation type="journal article" date="2010" name="Stand. Genomic Sci.">
        <title>Complete genome sequence of Spirochaeta smaragdinae type strain (SEBR 4228).</title>
        <authorList>
            <person name="Mavromatis K."/>
            <person name="Yasawong M."/>
            <person name="Chertkov O."/>
            <person name="Lapidus A."/>
            <person name="Lucas S."/>
            <person name="Nolan M."/>
            <person name="Del Rio T.G."/>
            <person name="Tice H."/>
            <person name="Cheng J.F."/>
            <person name="Pitluck S."/>
            <person name="Liolios K."/>
            <person name="Ivanova N."/>
            <person name="Tapia R."/>
            <person name="Han C."/>
            <person name="Bruce D."/>
            <person name="Goodwin L."/>
            <person name="Pati A."/>
            <person name="Chen A."/>
            <person name="Palaniappan K."/>
            <person name="Land M."/>
            <person name="Hauser L."/>
            <person name="Chang Y.J."/>
            <person name="Jeffries C.D."/>
            <person name="Detter J.C."/>
            <person name="Rohde M."/>
            <person name="Brambilla E."/>
            <person name="Spring S."/>
            <person name="Goker M."/>
            <person name="Sikorski J."/>
            <person name="Woyke T."/>
            <person name="Bristow J."/>
            <person name="Eisen J.A."/>
            <person name="Markowitz V."/>
            <person name="Hugenholtz P."/>
            <person name="Klenk H.P."/>
            <person name="Kyrpides N.C."/>
        </authorList>
    </citation>
    <scope>NUCLEOTIDE SEQUENCE [LARGE SCALE GENOMIC DNA]</scope>
    <source>
        <strain evidence="5">DSM 11293 / JCM 15392 / SEBR 4228</strain>
    </source>
</reference>
<dbReference type="SUPFAM" id="SSF55781">
    <property type="entry name" value="GAF domain-like"/>
    <property type="match status" value="1"/>
</dbReference>
<dbReference type="InterPro" id="IPR037522">
    <property type="entry name" value="HD_GYP_dom"/>
</dbReference>
<dbReference type="SUPFAM" id="SSF158472">
    <property type="entry name" value="HAMP domain-like"/>
    <property type="match status" value="1"/>
</dbReference>
<dbReference type="Gene3D" id="6.10.340.10">
    <property type="match status" value="1"/>
</dbReference>
<dbReference type="Gene3D" id="3.30.450.40">
    <property type="match status" value="1"/>
</dbReference>
<dbReference type="eggNOG" id="COG2206">
    <property type="taxonomic scope" value="Bacteria"/>
</dbReference>
<dbReference type="PROSITE" id="PS50885">
    <property type="entry name" value="HAMP"/>
    <property type="match status" value="1"/>
</dbReference>
<dbReference type="STRING" id="573413.Spirs_3346"/>
<dbReference type="PROSITE" id="PS51832">
    <property type="entry name" value="HD_GYP"/>
    <property type="match status" value="1"/>
</dbReference>
<gene>
    <name evidence="4" type="ordered locus">Spirs_3346</name>
</gene>
<dbReference type="HOGENOM" id="CLU_445423_0_0_12"/>
<evidence type="ECO:0000313" key="4">
    <source>
        <dbReference type="EMBL" id="ADK82440.1"/>
    </source>
</evidence>
<keyword evidence="1" id="KW-0472">Membrane</keyword>
<evidence type="ECO:0000256" key="1">
    <source>
        <dbReference type="SAM" id="Phobius"/>
    </source>
</evidence>
<dbReference type="OrthoDB" id="9781505at2"/>
<dbReference type="SMART" id="SM00471">
    <property type="entry name" value="HDc"/>
    <property type="match status" value="1"/>
</dbReference>
<dbReference type="eggNOG" id="COG3850">
    <property type="taxonomic scope" value="Bacteria"/>
</dbReference>